<accession>A0A8J5ICK7</accession>
<dbReference type="InterPro" id="IPR019446">
    <property type="entry name" value="BMT5-like"/>
</dbReference>
<sequence>MTQTQETASTTPSLPTEQQEEKPATSIASAKFQQHRVLTVGDGNFSYSLALAKQHNRQDNDTILQLTATSYDSYDELVAKYPECKRICAQLKELGASVLHRVDATNIRESLVAAGAEQLKFDAVVFNHPHCGEENVRRHQSLLSHFYASALEVLQGNEEDEESGILLTLAEGQPERWQAVERGLKAGLRLHRQIDDVDNDEVFGLVYERKRHQNGKSFHQVTLHGERKKQASTLFIFRRQKATEAENKVTTTAPVVSVEENMPVSRKRKAESELPLGFACTQCERSFKSAQGLRTHVHMVHELESGATKKILLPCEFCDRTFKKEDARRQHQLAKHGKDPLIKPDCMKVSKVIAALVVMCVALLTPAASSKGITDVVGDSTNRHLRQESAQFASKPKETGAKKDSTNPLQRRDQALVSAHRVYDPVSGLACALVGECMACPTSEKDESFCRETGYRQELDCPRPKDPKDAELLTKPEDERETRFKACSPADTARPGVAVVKFEAMMSVILAVSVILLRRERGKHMSSFDMRKDPRQRTGLLGSGASSDKGTD</sequence>
<dbReference type="Proteomes" id="UP000709295">
    <property type="component" value="Unassembled WGS sequence"/>
</dbReference>
<dbReference type="GO" id="GO:0005737">
    <property type="term" value="C:cytoplasm"/>
    <property type="evidence" value="ECO:0007669"/>
    <property type="project" value="TreeGrafter"/>
</dbReference>
<dbReference type="GO" id="GO:0070475">
    <property type="term" value="P:rRNA base methylation"/>
    <property type="evidence" value="ECO:0007669"/>
    <property type="project" value="InterPro"/>
</dbReference>
<comment type="caution">
    <text evidence="4">The sequence shown here is derived from an EMBL/GenBank/DDBJ whole genome shotgun (WGS) entry which is preliminary data.</text>
</comment>
<dbReference type="Pfam" id="PF10354">
    <property type="entry name" value="BMT5-like"/>
    <property type="match status" value="1"/>
</dbReference>
<evidence type="ECO:0000259" key="3">
    <source>
        <dbReference type="PROSITE" id="PS50157"/>
    </source>
</evidence>
<dbReference type="AlphaFoldDB" id="A0A8J5ICK7"/>
<dbReference type="PROSITE" id="PS50157">
    <property type="entry name" value="ZINC_FINGER_C2H2_2"/>
    <property type="match status" value="2"/>
</dbReference>
<feature type="region of interest" description="Disordered" evidence="2">
    <location>
        <begin position="1"/>
        <end position="27"/>
    </location>
</feature>
<feature type="compositionally biased region" description="Polar residues" evidence="2">
    <location>
        <begin position="1"/>
        <end position="17"/>
    </location>
</feature>
<keyword evidence="1" id="KW-0479">Metal-binding</keyword>
<feature type="region of interest" description="Disordered" evidence="2">
    <location>
        <begin position="526"/>
        <end position="552"/>
    </location>
</feature>
<keyword evidence="1" id="KW-0862">Zinc</keyword>
<protein>
    <recommendedName>
        <fullName evidence="3">C2H2-type domain-containing protein</fullName>
    </recommendedName>
</protein>
<dbReference type="PROSITE" id="PS00028">
    <property type="entry name" value="ZINC_FINGER_C2H2_1"/>
    <property type="match status" value="2"/>
</dbReference>
<proteinExistence type="predicted"/>
<dbReference type="GO" id="GO:0070042">
    <property type="term" value="F:rRNA (uridine-N3-)-methyltransferase activity"/>
    <property type="evidence" value="ECO:0007669"/>
    <property type="project" value="InterPro"/>
</dbReference>
<dbReference type="EMBL" id="JAENGY010000809">
    <property type="protein sequence ID" value="KAG6956310.1"/>
    <property type="molecule type" value="Genomic_DNA"/>
</dbReference>
<organism evidence="4 5">
    <name type="scientific">Phytophthora aleatoria</name>
    <dbReference type="NCBI Taxonomy" id="2496075"/>
    <lineage>
        <taxon>Eukaryota</taxon>
        <taxon>Sar</taxon>
        <taxon>Stramenopiles</taxon>
        <taxon>Oomycota</taxon>
        <taxon>Peronosporomycetes</taxon>
        <taxon>Peronosporales</taxon>
        <taxon>Peronosporaceae</taxon>
        <taxon>Phytophthora</taxon>
    </lineage>
</organism>
<feature type="region of interest" description="Disordered" evidence="2">
    <location>
        <begin position="389"/>
        <end position="410"/>
    </location>
</feature>
<evidence type="ECO:0000256" key="2">
    <source>
        <dbReference type="SAM" id="MobiDB-lite"/>
    </source>
</evidence>
<dbReference type="PANTHER" id="PTHR11538">
    <property type="entry name" value="PHENYLALANYL-TRNA SYNTHETASE"/>
    <property type="match status" value="1"/>
</dbReference>
<name>A0A8J5ICK7_9STRA</name>
<keyword evidence="1" id="KW-0863">Zinc-finger</keyword>
<evidence type="ECO:0000313" key="5">
    <source>
        <dbReference type="Proteomes" id="UP000709295"/>
    </source>
</evidence>
<dbReference type="PANTHER" id="PTHR11538:SF26">
    <property type="entry name" value="FERREDOXIN-FOLD ANTICODON-BINDING DOMAIN-CONTAINING PROTEIN 1"/>
    <property type="match status" value="1"/>
</dbReference>
<feature type="compositionally biased region" description="Basic and acidic residues" evidence="2">
    <location>
        <begin position="395"/>
        <end position="410"/>
    </location>
</feature>
<dbReference type="SMART" id="SM00355">
    <property type="entry name" value="ZnF_C2H2"/>
    <property type="match status" value="2"/>
</dbReference>
<feature type="domain" description="C2H2-type" evidence="3">
    <location>
        <begin position="313"/>
        <end position="340"/>
    </location>
</feature>
<reference evidence="4" key="1">
    <citation type="submission" date="2021-01" db="EMBL/GenBank/DDBJ databases">
        <title>Phytophthora aleatoria, a newly-described species from Pinus radiata is distinct from Phytophthora cactorum isolates based on comparative genomics.</title>
        <authorList>
            <person name="Mcdougal R."/>
            <person name="Panda P."/>
            <person name="Williams N."/>
            <person name="Studholme D.J."/>
        </authorList>
    </citation>
    <scope>NUCLEOTIDE SEQUENCE</scope>
    <source>
        <strain evidence="4">NZFS 4037</strain>
    </source>
</reference>
<feature type="domain" description="C2H2-type" evidence="3">
    <location>
        <begin position="278"/>
        <end position="306"/>
    </location>
</feature>
<dbReference type="GO" id="GO:0008270">
    <property type="term" value="F:zinc ion binding"/>
    <property type="evidence" value="ECO:0007669"/>
    <property type="project" value="UniProtKB-KW"/>
</dbReference>
<dbReference type="InterPro" id="IPR013087">
    <property type="entry name" value="Znf_C2H2_type"/>
</dbReference>
<evidence type="ECO:0000256" key="1">
    <source>
        <dbReference type="PROSITE-ProRule" id="PRU00042"/>
    </source>
</evidence>
<keyword evidence="5" id="KW-1185">Reference proteome</keyword>
<gene>
    <name evidence="4" type="ORF">JG688_00011486</name>
</gene>
<evidence type="ECO:0000313" key="4">
    <source>
        <dbReference type="EMBL" id="KAG6956310.1"/>
    </source>
</evidence>